<proteinExistence type="inferred from homology"/>
<keyword evidence="4" id="KW-0699">rRNA-binding</keyword>
<evidence type="ECO:0000313" key="6">
    <source>
        <dbReference type="Proteomes" id="UP001446205"/>
    </source>
</evidence>
<keyword evidence="3 4" id="KW-0687">Ribonucleoprotein</keyword>
<keyword evidence="6" id="KW-1185">Reference proteome</keyword>
<comment type="subunit">
    <text evidence="4">Part of the 50S ribosomal subunit. Contacts protein L29, and trigger factor when it is bound to the ribosome.</text>
</comment>
<evidence type="ECO:0000256" key="4">
    <source>
        <dbReference type="HAMAP-Rule" id="MF_01369"/>
    </source>
</evidence>
<dbReference type="RefSeq" id="WP_341371563.1">
    <property type="nucleotide sequence ID" value="NZ_JBBPCO010000012.1"/>
</dbReference>
<keyword evidence="2 4" id="KW-0689">Ribosomal protein</keyword>
<comment type="function">
    <text evidence="4">One of the early assembly proteins it binds 23S rRNA. One of the proteins that surrounds the polypeptide exit tunnel on the outside of the ribosome. Forms the main docking site for trigger factor binding to the ribosome.</text>
</comment>
<dbReference type="InterPro" id="IPR012678">
    <property type="entry name" value="Ribosomal_uL23/eL15/eS24_sf"/>
</dbReference>
<name>A0ABU9DCQ5_9PROT</name>
<dbReference type="EMBL" id="JBBPCO010000012">
    <property type="protein sequence ID" value="MEK8090510.1"/>
    <property type="molecule type" value="Genomic_DNA"/>
</dbReference>
<evidence type="ECO:0000256" key="2">
    <source>
        <dbReference type="ARBA" id="ARBA00022980"/>
    </source>
</evidence>
<comment type="similarity">
    <text evidence="1 4">Belongs to the universal ribosomal protein uL23 family.</text>
</comment>
<dbReference type="InterPro" id="IPR012677">
    <property type="entry name" value="Nucleotide-bd_a/b_plait_sf"/>
</dbReference>
<evidence type="ECO:0000313" key="5">
    <source>
        <dbReference type="EMBL" id="MEK8090510.1"/>
    </source>
</evidence>
<sequence length="98" mass="11148">MNPERKYLVLRSPLISEKATRVAEKHNQFVFKVTTDATKLEIKKAVESLFEVKVKAVQTANCKGKVKRFGRHVGRRSDWKKAYVCLDADQNLELVSGA</sequence>
<evidence type="ECO:0000256" key="3">
    <source>
        <dbReference type="ARBA" id="ARBA00023274"/>
    </source>
</evidence>
<dbReference type="Gene3D" id="3.30.70.330">
    <property type="match status" value="1"/>
</dbReference>
<evidence type="ECO:0000256" key="1">
    <source>
        <dbReference type="ARBA" id="ARBA00006700"/>
    </source>
</evidence>
<dbReference type="GO" id="GO:0005840">
    <property type="term" value="C:ribosome"/>
    <property type="evidence" value="ECO:0007669"/>
    <property type="project" value="UniProtKB-KW"/>
</dbReference>
<gene>
    <name evidence="4 5" type="primary">rplW</name>
    <name evidence="5" type="ORF">WOB96_12150</name>
</gene>
<dbReference type="HAMAP" id="MF_01369_B">
    <property type="entry name" value="Ribosomal_uL23_B"/>
    <property type="match status" value="1"/>
</dbReference>
<dbReference type="PANTHER" id="PTHR11620">
    <property type="entry name" value="60S RIBOSOMAL PROTEIN L23A"/>
    <property type="match status" value="1"/>
</dbReference>
<accession>A0ABU9DCQ5</accession>
<comment type="caution">
    <text evidence="5">The sequence shown here is derived from an EMBL/GenBank/DDBJ whole genome shotgun (WGS) entry which is preliminary data.</text>
</comment>
<dbReference type="Pfam" id="PF00276">
    <property type="entry name" value="Ribosomal_L23"/>
    <property type="match status" value="1"/>
</dbReference>
<reference evidence="5 6" key="1">
    <citation type="submission" date="2024-04" db="EMBL/GenBank/DDBJ databases">
        <authorList>
            <person name="Abashina T."/>
            <person name="Shaikin A."/>
        </authorList>
    </citation>
    <scope>NUCLEOTIDE SEQUENCE [LARGE SCALE GENOMIC DNA]</scope>
    <source>
        <strain evidence="5 6">AAFK</strain>
    </source>
</reference>
<dbReference type="Proteomes" id="UP001446205">
    <property type="component" value="Unassembled WGS sequence"/>
</dbReference>
<keyword evidence="4" id="KW-0694">RNA-binding</keyword>
<dbReference type="InterPro" id="IPR013025">
    <property type="entry name" value="Ribosomal_uL23-like"/>
</dbReference>
<organism evidence="5 6">
    <name type="scientific">Thermithiobacillus plumbiphilus</name>
    <dbReference type="NCBI Taxonomy" id="1729899"/>
    <lineage>
        <taxon>Bacteria</taxon>
        <taxon>Pseudomonadati</taxon>
        <taxon>Pseudomonadota</taxon>
        <taxon>Acidithiobacillia</taxon>
        <taxon>Acidithiobacillales</taxon>
        <taxon>Thermithiobacillaceae</taxon>
        <taxon>Thermithiobacillus</taxon>
    </lineage>
</organism>
<protein>
    <recommendedName>
        <fullName evidence="4">Large ribosomal subunit protein uL23</fullName>
    </recommendedName>
</protein>
<dbReference type="SUPFAM" id="SSF54189">
    <property type="entry name" value="Ribosomal proteins S24e, L23 and L15e"/>
    <property type="match status" value="1"/>
</dbReference>